<dbReference type="InterPro" id="IPR015068">
    <property type="entry name" value="DUF1877"/>
</dbReference>
<organism evidence="1 2">
    <name type="scientific">Nocardia aurea</name>
    <dbReference type="NCBI Taxonomy" id="2144174"/>
    <lineage>
        <taxon>Bacteria</taxon>
        <taxon>Bacillati</taxon>
        <taxon>Actinomycetota</taxon>
        <taxon>Actinomycetes</taxon>
        <taxon>Mycobacteriales</taxon>
        <taxon>Nocardiaceae</taxon>
        <taxon>Nocardia</taxon>
    </lineage>
</organism>
<protein>
    <submittedName>
        <fullName evidence="1">YfbM family protein</fullName>
    </submittedName>
</protein>
<proteinExistence type="predicted"/>
<accession>A0ABV3FZ14</accession>
<dbReference type="Pfam" id="PF08974">
    <property type="entry name" value="DUF1877"/>
    <property type="match status" value="1"/>
</dbReference>
<gene>
    <name evidence="1" type="ORF">AB0I48_23135</name>
</gene>
<name>A0ABV3FZ14_9NOCA</name>
<dbReference type="RefSeq" id="WP_355089365.1">
    <property type="nucleotide sequence ID" value="NZ_JBEXKW010000061.1"/>
</dbReference>
<reference evidence="1 2" key="1">
    <citation type="submission" date="2024-06" db="EMBL/GenBank/DDBJ databases">
        <title>The Natural Products Discovery Center: Release of the First 8490 Sequenced Strains for Exploring Actinobacteria Biosynthetic Diversity.</title>
        <authorList>
            <person name="Kalkreuter E."/>
            <person name="Kautsar S.A."/>
            <person name="Yang D."/>
            <person name="Bader C.D."/>
            <person name="Teijaro C.N."/>
            <person name="Fluegel L."/>
            <person name="Davis C.M."/>
            <person name="Simpson J.R."/>
            <person name="Lauterbach L."/>
            <person name="Steele A.D."/>
            <person name="Gui C."/>
            <person name="Meng S."/>
            <person name="Li G."/>
            <person name="Viehrig K."/>
            <person name="Ye F."/>
            <person name="Su P."/>
            <person name="Kiefer A.F."/>
            <person name="Nichols A."/>
            <person name="Cepeda A.J."/>
            <person name="Yan W."/>
            <person name="Fan B."/>
            <person name="Jiang Y."/>
            <person name="Adhikari A."/>
            <person name="Zheng C.-J."/>
            <person name="Schuster L."/>
            <person name="Cowan T.M."/>
            <person name="Smanski M.J."/>
            <person name="Chevrette M.G."/>
            <person name="De Carvalho L.P.S."/>
            <person name="Shen B."/>
        </authorList>
    </citation>
    <scope>NUCLEOTIDE SEQUENCE [LARGE SCALE GENOMIC DNA]</scope>
    <source>
        <strain evidence="1 2">NPDC050403</strain>
    </source>
</reference>
<sequence length="156" mass="16798">MGMVVSFTAVTEAQLARLVAEPESAWELLHESDSGECELSGYIDKAWAGLDYLFTRAGVGIDLFFDGEALGADGELFAWSPALVSATAVTLKSTPFATLAAHFDAVDMDERDIYPPVWKRDGDEIGLGYLGENYKELVMFFVHAAKSGSGAVMSFG</sequence>
<dbReference type="SUPFAM" id="SSF111069">
    <property type="entry name" value="Hypothetical protein yfbM"/>
    <property type="match status" value="1"/>
</dbReference>
<dbReference type="EMBL" id="JBFAKC010000010">
    <property type="protein sequence ID" value="MEV0710465.1"/>
    <property type="molecule type" value="Genomic_DNA"/>
</dbReference>
<keyword evidence="2" id="KW-1185">Reference proteome</keyword>
<dbReference type="Gene3D" id="3.40.1760.10">
    <property type="entry name" value="YfbM-like super family"/>
    <property type="match status" value="1"/>
</dbReference>
<dbReference type="Proteomes" id="UP001551695">
    <property type="component" value="Unassembled WGS sequence"/>
</dbReference>
<dbReference type="InterPro" id="IPR035944">
    <property type="entry name" value="YfbM-like_sf"/>
</dbReference>
<comment type="caution">
    <text evidence="1">The sequence shown here is derived from an EMBL/GenBank/DDBJ whole genome shotgun (WGS) entry which is preliminary data.</text>
</comment>
<evidence type="ECO:0000313" key="2">
    <source>
        <dbReference type="Proteomes" id="UP001551695"/>
    </source>
</evidence>
<evidence type="ECO:0000313" key="1">
    <source>
        <dbReference type="EMBL" id="MEV0710465.1"/>
    </source>
</evidence>